<sequence>MGADPVDSIVRWVRNQVYSNKLRWRDVHLEALSPVLAELANRSEDVALALKCSRAVYAQDAGTLRWASAEVARAGCQPGGGAGRAREVEIPQASSLMLRSAALSGYAVLDVTCEDVTRKARRWLTSCCATCGGWPTSWSAGRPWWSSACRASSGAGCSRGRWRSAPTTSRRCYRASSTRRWRTGGCFSTRPCSTACTSWRAPPSRRAPASLARAVKEKGARGACSEASGGGGGRAVPGCEGLPRRCGAGQPGPTDDFLQSTLRYFAGLNLRPEQPLIRQHEFDSVAAMVALCCDASLPGSVLCGAHEWMQQRLGEVKASLLDLLVANFHESSEVRVPIRAVVLGSWFQGTACQLLDLCRLLWLDHPEGHSPHMFLPEPRELYSGGLLAALYLGGAYDAWELQLPRSNSEWWWTGLLKQMSELRQEVIRAPVFGRWKKGLMDSMLPGMVRWPTHQQVQAEVQKCGAAGDELPIDEHRDKILKHIENYRVTCIQGETGCGKSTRVPVYVMEDYFEKKKAGKLKSEDTFMVLCTQPRRIACISLANRVASCMREKVGESIGYKISGDSNVRPGRTKMVYVTTGYLLQVLVNNPDQIRSYSHLILDEVHERDVDSDLLSLVVKLQMTGYNFKLVIMSATLQGDLFTRYFSDKKIKTIFVGVKRYPVEVVYVEQLLDRYGGRSYGHDLDGRQTSEATRGVQAPFASQAVRAVRDAERAFGSGGREAEGWEDQGARGQACEGRVRRQRLRQRQRGGRGRRGRGRGRGEGGAREEVEEGGSTVHPARPRRARLRAGASRRHSRRGDPGLHARDR</sequence>
<reference evidence="8" key="1">
    <citation type="submission" date="2023-10" db="EMBL/GenBank/DDBJ databases">
        <authorList>
            <person name="Chen Y."/>
            <person name="Shah S."/>
            <person name="Dougan E. K."/>
            <person name="Thang M."/>
            <person name="Chan C."/>
        </authorList>
    </citation>
    <scope>NUCLEOTIDE SEQUENCE [LARGE SCALE GENOMIC DNA]</scope>
</reference>
<evidence type="ECO:0000259" key="7">
    <source>
        <dbReference type="PROSITE" id="PS51192"/>
    </source>
</evidence>
<keyword evidence="4" id="KW-0347">Helicase</keyword>
<dbReference type="Proteomes" id="UP001189429">
    <property type="component" value="Unassembled WGS sequence"/>
</dbReference>
<dbReference type="PANTHER" id="PTHR18934:SF99">
    <property type="entry name" value="ATP-DEPENDENT RNA HELICASE DHX37-RELATED"/>
    <property type="match status" value="1"/>
</dbReference>
<evidence type="ECO:0000256" key="2">
    <source>
        <dbReference type="ARBA" id="ARBA00022741"/>
    </source>
</evidence>
<dbReference type="Pfam" id="PF00270">
    <property type="entry name" value="DEAD"/>
    <property type="match status" value="1"/>
</dbReference>
<comment type="similarity">
    <text evidence="1">Belongs to the DEAD box helicase family. DEAH subfamily.</text>
</comment>
<feature type="region of interest" description="Disordered" evidence="6">
    <location>
        <begin position="710"/>
        <end position="807"/>
    </location>
</feature>
<organism evidence="8 9">
    <name type="scientific">Prorocentrum cordatum</name>
    <dbReference type="NCBI Taxonomy" id="2364126"/>
    <lineage>
        <taxon>Eukaryota</taxon>
        <taxon>Sar</taxon>
        <taxon>Alveolata</taxon>
        <taxon>Dinophyceae</taxon>
        <taxon>Prorocentrales</taxon>
        <taxon>Prorocentraceae</taxon>
        <taxon>Prorocentrum</taxon>
    </lineage>
</organism>
<keyword evidence="3" id="KW-0378">Hydrolase</keyword>
<evidence type="ECO:0000256" key="4">
    <source>
        <dbReference type="ARBA" id="ARBA00022806"/>
    </source>
</evidence>
<gene>
    <name evidence="8" type="ORF">PCOR1329_LOCUS75856</name>
</gene>
<dbReference type="PROSITE" id="PS51192">
    <property type="entry name" value="HELICASE_ATP_BIND_1"/>
    <property type="match status" value="1"/>
</dbReference>
<dbReference type="SUPFAM" id="SSF52540">
    <property type="entry name" value="P-loop containing nucleoside triphosphate hydrolases"/>
    <property type="match status" value="1"/>
</dbReference>
<accession>A0ABN9XHG4</accession>
<feature type="compositionally biased region" description="Basic residues" evidence="6">
    <location>
        <begin position="779"/>
        <end position="796"/>
    </location>
</feature>
<name>A0ABN9XHG4_9DINO</name>
<dbReference type="InterPro" id="IPR014001">
    <property type="entry name" value="Helicase_ATP-bd"/>
</dbReference>
<feature type="domain" description="Helicase ATP-binding" evidence="7">
    <location>
        <begin position="480"/>
        <end position="654"/>
    </location>
</feature>
<dbReference type="EMBL" id="CAUYUJ010020384">
    <property type="protein sequence ID" value="CAK0897783.1"/>
    <property type="molecule type" value="Genomic_DNA"/>
</dbReference>
<dbReference type="InterPro" id="IPR011545">
    <property type="entry name" value="DEAD/DEAH_box_helicase_dom"/>
</dbReference>
<comment type="caution">
    <text evidence="8">The sequence shown here is derived from an EMBL/GenBank/DDBJ whole genome shotgun (WGS) entry which is preliminary data.</text>
</comment>
<dbReference type="PANTHER" id="PTHR18934">
    <property type="entry name" value="ATP-DEPENDENT RNA HELICASE"/>
    <property type="match status" value="1"/>
</dbReference>
<evidence type="ECO:0000313" key="8">
    <source>
        <dbReference type="EMBL" id="CAK0897783.1"/>
    </source>
</evidence>
<dbReference type="InterPro" id="IPR002464">
    <property type="entry name" value="DNA/RNA_helicase_DEAH_CS"/>
</dbReference>
<evidence type="ECO:0000256" key="3">
    <source>
        <dbReference type="ARBA" id="ARBA00022801"/>
    </source>
</evidence>
<dbReference type="PROSITE" id="PS00690">
    <property type="entry name" value="DEAH_ATP_HELICASE"/>
    <property type="match status" value="1"/>
</dbReference>
<proteinExistence type="inferred from homology"/>
<keyword evidence="5" id="KW-0067">ATP-binding</keyword>
<feature type="compositionally biased region" description="Basic and acidic residues" evidence="6">
    <location>
        <begin position="797"/>
        <end position="807"/>
    </location>
</feature>
<evidence type="ECO:0000256" key="1">
    <source>
        <dbReference type="ARBA" id="ARBA00008792"/>
    </source>
</evidence>
<dbReference type="SMART" id="SM00487">
    <property type="entry name" value="DEXDc"/>
    <property type="match status" value="1"/>
</dbReference>
<evidence type="ECO:0000256" key="6">
    <source>
        <dbReference type="SAM" id="MobiDB-lite"/>
    </source>
</evidence>
<protein>
    <recommendedName>
        <fullName evidence="7">Helicase ATP-binding domain-containing protein</fullName>
    </recommendedName>
</protein>
<evidence type="ECO:0000256" key="5">
    <source>
        <dbReference type="ARBA" id="ARBA00022840"/>
    </source>
</evidence>
<dbReference type="InterPro" id="IPR027417">
    <property type="entry name" value="P-loop_NTPase"/>
</dbReference>
<evidence type="ECO:0000313" key="9">
    <source>
        <dbReference type="Proteomes" id="UP001189429"/>
    </source>
</evidence>
<keyword evidence="9" id="KW-1185">Reference proteome</keyword>
<dbReference type="CDD" id="cd17917">
    <property type="entry name" value="DEXHc_RHA-like"/>
    <property type="match status" value="1"/>
</dbReference>
<feature type="compositionally biased region" description="Basic residues" evidence="6">
    <location>
        <begin position="739"/>
        <end position="758"/>
    </location>
</feature>
<keyword evidence="2" id="KW-0547">Nucleotide-binding</keyword>
<dbReference type="Gene3D" id="3.40.50.300">
    <property type="entry name" value="P-loop containing nucleotide triphosphate hydrolases"/>
    <property type="match status" value="1"/>
</dbReference>